<dbReference type="Proteomes" id="UP000204502">
    <property type="component" value="Segment"/>
</dbReference>
<evidence type="ECO:0000313" key="1">
    <source>
        <dbReference type="EMBL" id="AMB18731.1"/>
    </source>
</evidence>
<accession>A0A109QIU8</accession>
<reference evidence="1 2" key="1">
    <citation type="journal article" date="2016" name="Genome Announc.">
        <title>Complete Genome Sequence of Bacillus megaterium Bacteriophage Eldridge.</title>
        <authorList>
            <person name="Reveille A.M."/>
            <person name="Eldridge K.A."/>
            <person name="Temple L.M."/>
        </authorList>
    </citation>
    <scope>NUCLEOTIDE SEQUENCE [LARGE SCALE GENOMIC DNA]</scope>
</reference>
<dbReference type="OrthoDB" id="27700at10239"/>
<gene>
    <name evidence="1" type="ORF">Eldridge_0151</name>
</gene>
<organism evidence="1 2">
    <name type="scientific">Bacillus phage Eldridge</name>
    <dbReference type="NCBI Taxonomy" id="1776293"/>
    <lineage>
        <taxon>Viruses</taxon>
        <taxon>Duplodnaviria</taxon>
        <taxon>Heunggongvirae</taxon>
        <taxon>Uroviricota</taxon>
        <taxon>Caudoviricetes</taxon>
        <taxon>Herelleviridae</taxon>
        <taxon>Bastillevirinae</taxon>
        <taxon>Eldridgevirus</taxon>
        <taxon>Eldridgevirus eldridge</taxon>
    </lineage>
</organism>
<keyword evidence="2" id="KW-1185">Reference proteome</keyword>
<proteinExistence type="predicted"/>
<dbReference type="KEGG" id="vg:28801810"/>
<protein>
    <submittedName>
        <fullName evidence="1">Uncharacterized protein</fullName>
    </submittedName>
</protein>
<dbReference type="RefSeq" id="YP_009274855.1">
    <property type="nucleotide sequence ID" value="NC_030920.1"/>
</dbReference>
<evidence type="ECO:0000313" key="2">
    <source>
        <dbReference type="Proteomes" id="UP000204502"/>
    </source>
</evidence>
<dbReference type="EMBL" id="KU253712">
    <property type="protein sequence ID" value="AMB18731.1"/>
    <property type="molecule type" value="Genomic_DNA"/>
</dbReference>
<name>A0A109QIU8_9CAUD</name>
<sequence length="66" mass="7767">MQLNTYHIEEIIKEGPYSSDWSAKFPSKLFVGVSLIVRSGGYTHKQNRIWEAEEWKAIKEKGYYVE</sequence>
<dbReference type="GeneID" id="28801810"/>